<dbReference type="RefSeq" id="WP_400188160.1">
    <property type="nucleotide sequence ID" value="NZ_JBGORX010000005.1"/>
</dbReference>
<evidence type="ECO:0000313" key="2">
    <source>
        <dbReference type="Proteomes" id="UP001615550"/>
    </source>
</evidence>
<gene>
    <name evidence="1" type="ORF">ACD661_12280</name>
</gene>
<protein>
    <submittedName>
        <fullName evidence="1">F-box protein</fullName>
    </submittedName>
</protein>
<dbReference type="EMBL" id="JBGORX010000005">
    <property type="protein sequence ID" value="MFJ1269336.1"/>
    <property type="molecule type" value="Genomic_DNA"/>
</dbReference>
<comment type="caution">
    <text evidence="1">The sequence shown here is derived from an EMBL/GenBank/DDBJ whole genome shotgun (WGS) entry which is preliminary data.</text>
</comment>
<reference evidence="1 2" key="1">
    <citation type="submission" date="2024-08" db="EMBL/GenBank/DDBJ databases">
        <title>Draft Genome Sequence of Legionella lytica strain DSB2004, Isolated From a Fire Sprinkler System.</title>
        <authorList>
            <person name="Everhart A.D."/>
            <person name="Kidane D.T."/>
            <person name="Farone A.L."/>
            <person name="Farone M.B."/>
        </authorList>
    </citation>
    <scope>NUCLEOTIDE SEQUENCE [LARGE SCALE GENOMIC DNA]</scope>
    <source>
        <strain evidence="1 2">DSB2004</strain>
    </source>
</reference>
<dbReference type="Proteomes" id="UP001615550">
    <property type="component" value="Unassembled WGS sequence"/>
</dbReference>
<proteinExistence type="predicted"/>
<keyword evidence="2" id="KW-1185">Reference proteome</keyword>
<name>A0ABW8DBW9_9GAMM</name>
<organism evidence="1 2">
    <name type="scientific">Legionella lytica</name>
    <dbReference type="NCBI Taxonomy" id="96232"/>
    <lineage>
        <taxon>Bacteria</taxon>
        <taxon>Pseudomonadati</taxon>
        <taxon>Pseudomonadota</taxon>
        <taxon>Gammaproteobacteria</taxon>
        <taxon>Legionellales</taxon>
        <taxon>Legionellaceae</taxon>
        <taxon>Legionella</taxon>
    </lineage>
</organism>
<accession>A0ABW8DBW9</accession>
<sequence length="302" mass="34499">MDKFSEFANEHQSLPTSDLAHLAASSKYYFTLFQPTIDARRLLTHVVKGEHDSVQTVLKKDINLIFKRASVTDYSGRTFENISAIEYVFWALDEHMGVTMLECIPPTENRRVFEQLISQYKKIHIRGVTYKLNGKTSTEMHFDFVNTLIKELQVQIESRQACGEKDWAAIERQWIEGVGGAQRLLPIHVVHEYCSAVPFSPLPQFIKKPLPLTQFRNSLSSKNENWFDSELGQKFAIYKGRGSEPNTGPASHTRMTEAMRAGMTSILIANLNAMKSLFEVRIKAFDNLLQNTPFLDHANKNN</sequence>
<evidence type="ECO:0000313" key="1">
    <source>
        <dbReference type="EMBL" id="MFJ1269336.1"/>
    </source>
</evidence>